<comment type="caution">
    <text evidence="1">The sequence shown here is derived from an EMBL/GenBank/DDBJ whole genome shotgun (WGS) entry which is preliminary data.</text>
</comment>
<protein>
    <submittedName>
        <fullName evidence="1">Uncharacterized protein</fullName>
    </submittedName>
</protein>
<evidence type="ECO:0000313" key="1">
    <source>
        <dbReference type="EMBL" id="ROW03995.1"/>
    </source>
</evidence>
<evidence type="ECO:0000313" key="2">
    <source>
        <dbReference type="Proteomes" id="UP000284375"/>
    </source>
</evidence>
<name>A0A423WKS2_CYTCH</name>
<reference evidence="1 2" key="1">
    <citation type="submission" date="2015-09" db="EMBL/GenBank/DDBJ databases">
        <title>Host preference determinants of Valsa canker pathogens revealed by comparative genomics.</title>
        <authorList>
            <person name="Yin Z."/>
            <person name="Huang L."/>
        </authorList>
    </citation>
    <scope>NUCLEOTIDE SEQUENCE [LARGE SCALE GENOMIC DNA]</scope>
    <source>
        <strain evidence="1 2">YSFL</strain>
    </source>
</reference>
<dbReference type="Proteomes" id="UP000284375">
    <property type="component" value="Unassembled WGS sequence"/>
</dbReference>
<dbReference type="EMBL" id="LJZO01000002">
    <property type="protein sequence ID" value="ROW03995.1"/>
    <property type="molecule type" value="Genomic_DNA"/>
</dbReference>
<organism evidence="1 2">
    <name type="scientific">Cytospora chrysosperma</name>
    <name type="common">Cytospora canker fungus</name>
    <name type="synonym">Sphaeria chrysosperma</name>
    <dbReference type="NCBI Taxonomy" id="252740"/>
    <lineage>
        <taxon>Eukaryota</taxon>
        <taxon>Fungi</taxon>
        <taxon>Dikarya</taxon>
        <taxon>Ascomycota</taxon>
        <taxon>Pezizomycotina</taxon>
        <taxon>Sordariomycetes</taxon>
        <taxon>Sordariomycetidae</taxon>
        <taxon>Diaporthales</taxon>
        <taxon>Cytosporaceae</taxon>
        <taxon>Cytospora</taxon>
    </lineage>
</organism>
<gene>
    <name evidence="1" type="ORF">VSDG_00867</name>
</gene>
<sequence length="175" mass="19371">MVTHKKDELDELELRGIQEQMLRSTMMQQPETFRTPTAPKKDIVRYQDIARAYPNATDFHYRSGLLYMCSFYGGECNSADPHVTGCTRKPPAPPSGGDIAPRTQLSCFPLNYFPHGGDGDWQDIQPEAIFGDDDFLIVVTARGLCTVFALDPDRAMAKALTEIPGGSEDIIDTGP</sequence>
<dbReference type="AlphaFoldDB" id="A0A423WKS2"/>
<accession>A0A423WKS2</accession>
<proteinExistence type="predicted"/>
<keyword evidence="2" id="KW-1185">Reference proteome</keyword>
<dbReference type="OrthoDB" id="4605713at2759"/>